<evidence type="ECO:0000313" key="6">
    <source>
        <dbReference type="Proteomes" id="UP000218785"/>
    </source>
</evidence>
<keyword evidence="3" id="KW-0812">Transmembrane</keyword>
<dbReference type="Proteomes" id="UP000218785">
    <property type="component" value="Chromosome"/>
</dbReference>
<gene>
    <name evidence="5" type="ORF">NIES37_64410</name>
</gene>
<keyword evidence="6" id="KW-1185">Reference proteome</keyword>
<evidence type="ECO:0000256" key="1">
    <source>
        <dbReference type="ARBA" id="ARBA00001954"/>
    </source>
</evidence>
<feature type="domain" description="Fatty acid desaturase" evidence="4">
    <location>
        <begin position="155"/>
        <end position="253"/>
    </location>
</feature>
<dbReference type="GO" id="GO:0006629">
    <property type="term" value="P:lipid metabolic process"/>
    <property type="evidence" value="ECO:0007669"/>
    <property type="project" value="InterPro"/>
</dbReference>
<feature type="domain" description="Fatty acid desaturase" evidence="4">
    <location>
        <begin position="55"/>
        <end position="150"/>
    </location>
</feature>
<dbReference type="AlphaFoldDB" id="A0A1Z4N9M9"/>
<feature type="transmembrane region" description="Helical" evidence="3">
    <location>
        <begin position="90"/>
        <end position="107"/>
    </location>
</feature>
<evidence type="ECO:0000256" key="2">
    <source>
        <dbReference type="ARBA" id="ARBA00008749"/>
    </source>
</evidence>
<comment type="cofactor">
    <cofactor evidence="1">
        <name>Fe(2+)</name>
        <dbReference type="ChEBI" id="CHEBI:29033"/>
    </cofactor>
</comment>
<dbReference type="InterPro" id="IPR005804">
    <property type="entry name" value="FA_desaturase_dom"/>
</dbReference>
<evidence type="ECO:0000313" key="5">
    <source>
        <dbReference type="EMBL" id="BAZ02429.1"/>
    </source>
</evidence>
<feature type="transmembrane region" description="Helical" evidence="3">
    <location>
        <begin position="54"/>
        <end position="75"/>
    </location>
</feature>
<organism evidence="5 6">
    <name type="scientific">Tolypothrix tenuis PCC 7101</name>
    <dbReference type="NCBI Taxonomy" id="231146"/>
    <lineage>
        <taxon>Bacteria</taxon>
        <taxon>Bacillati</taxon>
        <taxon>Cyanobacteriota</taxon>
        <taxon>Cyanophyceae</taxon>
        <taxon>Nostocales</taxon>
        <taxon>Tolypothrichaceae</taxon>
        <taxon>Tolypothrix</taxon>
    </lineage>
</organism>
<evidence type="ECO:0000259" key="4">
    <source>
        <dbReference type="Pfam" id="PF00487"/>
    </source>
</evidence>
<feature type="transmembrane region" description="Helical" evidence="3">
    <location>
        <begin position="179"/>
        <end position="197"/>
    </location>
</feature>
<name>A0A1Z4N9M9_9CYAN</name>
<dbReference type="NCBIfam" id="NF045690">
    <property type="entry name" value="BCarotKetCrtW"/>
    <property type="match status" value="1"/>
</dbReference>
<dbReference type="RefSeq" id="WP_096582649.1">
    <property type="nucleotide sequence ID" value="NZ_CAWNJS010000001.1"/>
</dbReference>
<reference evidence="5 6" key="1">
    <citation type="submission" date="2017-06" db="EMBL/GenBank/DDBJ databases">
        <title>Genome sequencing of cyanobaciteial culture collection at National Institute for Environmental Studies (NIES).</title>
        <authorList>
            <person name="Hirose Y."/>
            <person name="Shimura Y."/>
            <person name="Fujisawa T."/>
            <person name="Nakamura Y."/>
            <person name="Kawachi M."/>
        </authorList>
    </citation>
    <scope>NUCLEOTIDE SEQUENCE [LARGE SCALE GENOMIC DNA]</scope>
    <source>
        <strain evidence="5 6">NIES-37</strain>
    </source>
</reference>
<protein>
    <submittedName>
        <fullName evidence="5">Fatty acid desaturase</fullName>
    </submittedName>
</protein>
<keyword evidence="3" id="KW-0472">Membrane</keyword>
<dbReference type="Pfam" id="PF00487">
    <property type="entry name" value="FA_desaturase"/>
    <property type="match status" value="2"/>
</dbReference>
<dbReference type="KEGG" id="ttq:NIES37_64410"/>
<sequence>MIQLEQPPNTENKFIPAFRIKSQFEGLLVAILIIIVWAISQIFLFWIDFSQCNVWILLAFIIWQTFLYTGLFITAHDAIHGVVLPSHPRINRFIGSLCLTIYGFLPYQKLSQKHWLHHHHPASELDPDFHDGKHDNFFAWYFHFMKNYLSWRQIISITIIYRVFLHLFHIPAANLNYCWALPALLSSLQLFYFGTFLPHKQPIEGYIPPHNTQTIDRPIWLSFITCYHFGYHKEHHEYPHIPWWQLPEIYTMSKNKF</sequence>
<accession>A0A1Z4N9M9</accession>
<dbReference type="EMBL" id="AP018248">
    <property type="protein sequence ID" value="BAZ02429.1"/>
    <property type="molecule type" value="Genomic_DNA"/>
</dbReference>
<dbReference type="InterPro" id="IPR054681">
    <property type="entry name" value="CrtW-like"/>
</dbReference>
<comment type="similarity">
    <text evidence="2">Belongs to the fatty acid desaturase type 2 family.</text>
</comment>
<feature type="transmembrane region" description="Helical" evidence="3">
    <location>
        <begin position="154"/>
        <end position="173"/>
    </location>
</feature>
<proteinExistence type="inferred from homology"/>
<keyword evidence="3" id="KW-1133">Transmembrane helix</keyword>
<feature type="transmembrane region" description="Helical" evidence="3">
    <location>
        <begin position="26"/>
        <end position="47"/>
    </location>
</feature>
<evidence type="ECO:0000256" key="3">
    <source>
        <dbReference type="SAM" id="Phobius"/>
    </source>
</evidence>